<dbReference type="SUPFAM" id="SSF56784">
    <property type="entry name" value="HAD-like"/>
    <property type="match status" value="1"/>
</dbReference>
<dbReference type="InterPro" id="IPR044492">
    <property type="entry name" value="P_typ_ATPase_HD_dom"/>
</dbReference>
<evidence type="ECO:0000256" key="18">
    <source>
        <dbReference type="ARBA" id="ARBA00053300"/>
    </source>
</evidence>
<feature type="transmembrane region" description="Helical" evidence="19">
    <location>
        <begin position="960"/>
        <end position="981"/>
    </location>
</feature>
<proteinExistence type="inferred from homology"/>
<comment type="subcellular location">
    <subcellularLocation>
        <location evidence="1 19">Membrane</location>
        <topology evidence="1 19">Multi-pass membrane protein</topology>
    </subcellularLocation>
</comment>
<evidence type="ECO:0000256" key="12">
    <source>
        <dbReference type="ARBA" id="ARBA00022967"/>
    </source>
</evidence>
<dbReference type="InterPro" id="IPR001757">
    <property type="entry name" value="P_typ_ATPase"/>
</dbReference>
<dbReference type="InterPro" id="IPR059000">
    <property type="entry name" value="ATPase_P-type_domA"/>
</dbReference>
<dbReference type="FunFam" id="1.20.1110.10:FF:000039">
    <property type="entry name" value="Calcium-transporting ATPase"/>
    <property type="match status" value="1"/>
</dbReference>
<evidence type="ECO:0000256" key="19">
    <source>
        <dbReference type="RuleBase" id="RU361146"/>
    </source>
</evidence>
<dbReference type="Gene3D" id="1.20.1110.10">
    <property type="entry name" value="Calcium-transporting ATPase, transmembrane domain"/>
    <property type="match status" value="1"/>
</dbReference>
<dbReference type="InterPro" id="IPR023298">
    <property type="entry name" value="ATPase_P-typ_TM_dom_sf"/>
</dbReference>
<dbReference type="PRINTS" id="PR00119">
    <property type="entry name" value="CATATPASE"/>
</dbReference>
<evidence type="ECO:0000256" key="11">
    <source>
        <dbReference type="ARBA" id="ARBA00022860"/>
    </source>
</evidence>
<evidence type="ECO:0000259" key="20">
    <source>
        <dbReference type="SMART" id="SM00831"/>
    </source>
</evidence>
<dbReference type="SFLD" id="SFLDS00003">
    <property type="entry name" value="Haloacid_Dehalogenase"/>
    <property type="match status" value="1"/>
</dbReference>
<evidence type="ECO:0000256" key="17">
    <source>
        <dbReference type="ARBA" id="ARBA00048694"/>
    </source>
</evidence>
<evidence type="ECO:0000256" key="7">
    <source>
        <dbReference type="ARBA" id="ARBA00022741"/>
    </source>
</evidence>
<dbReference type="SFLD" id="SFLDF00027">
    <property type="entry name" value="p-type_atpase"/>
    <property type="match status" value="1"/>
</dbReference>
<keyword evidence="12" id="KW-1278">Translocase</keyword>
<dbReference type="CDD" id="cd02081">
    <property type="entry name" value="P-type_ATPase_Ca_PMCA-like"/>
    <property type="match status" value="1"/>
</dbReference>
<keyword evidence="13 19" id="KW-1133">Transmembrane helix</keyword>
<dbReference type="Pfam" id="PF13246">
    <property type="entry name" value="Cation_ATPase"/>
    <property type="match status" value="1"/>
</dbReference>
<dbReference type="InterPro" id="IPR004014">
    <property type="entry name" value="ATPase_P-typ_cation-transptr_N"/>
</dbReference>
<dbReference type="Proteomes" id="UP000623129">
    <property type="component" value="Unassembled WGS sequence"/>
</dbReference>
<name>A0A833QVE3_9POAL</name>
<dbReference type="InterPro" id="IPR018303">
    <property type="entry name" value="ATPase_P-typ_P_site"/>
</dbReference>
<dbReference type="PANTHER" id="PTHR24093">
    <property type="entry name" value="CATION TRANSPORTING ATPASE"/>
    <property type="match status" value="1"/>
</dbReference>
<dbReference type="InterPro" id="IPR023214">
    <property type="entry name" value="HAD_sf"/>
</dbReference>
<evidence type="ECO:0000256" key="5">
    <source>
        <dbReference type="ARBA" id="ARBA00022692"/>
    </source>
</evidence>
<dbReference type="InterPro" id="IPR008250">
    <property type="entry name" value="ATPase_P-typ_transduc_dom_A_sf"/>
</dbReference>
<accession>A0A833QVE3</accession>
<dbReference type="Pfam" id="PF00690">
    <property type="entry name" value="Cation_ATPase_N"/>
    <property type="match status" value="1"/>
</dbReference>
<dbReference type="EMBL" id="SWLB01000018">
    <property type="protein sequence ID" value="KAF3326297.1"/>
    <property type="molecule type" value="Genomic_DNA"/>
</dbReference>
<dbReference type="NCBIfam" id="TIGR01517">
    <property type="entry name" value="ATPase-IIB_Ca"/>
    <property type="match status" value="1"/>
</dbReference>
<evidence type="ECO:0000256" key="15">
    <source>
        <dbReference type="ARBA" id="ARBA00023065"/>
    </source>
</evidence>
<evidence type="ECO:0000256" key="3">
    <source>
        <dbReference type="ARBA" id="ARBA00022448"/>
    </source>
</evidence>
<evidence type="ECO:0000256" key="14">
    <source>
        <dbReference type="ARBA" id="ARBA00022990"/>
    </source>
</evidence>
<comment type="caution">
    <text evidence="21">The sequence shown here is derived from an EMBL/GenBank/DDBJ whole genome shotgun (WGS) entry which is preliminary data.</text>
</comment>
<evidence type="ECO:0000256" key="16">
    <source>
        <dbReference type="ARBA" id="ARBA00023136"/>
    </source>
</evidence>
<comment type="function">
    <text evidence="18">This magnesium-dependent enzyme catalyzes the hydrolysis of ATP coupled with the translocation of calcium from the cytosol out of the cell or into organelles.</text>
</comment>
<keyword evidence="11" id="KW-0112">Calmodulin-binding</keyword>
<gene>
    <name evidence="21" type="ORF">FCM35_KLT07927</name>
</gene>
<keyword evidence="14" id="KW-0007">Acetylation</keyword>
<keyword evidence="22" id="KW-1185">Reference proteome</keyword>
<dbReference type="SUPFAM" id="SSF81653">
    <property type="entry name" value="Calcium ATPase, transduction domain A"/>
    <property type="match status" value="1"/>
</dbReference>
<comment type="function">
    <text evidence="19">Catalyzes the hydrolysis of ATP coupled with the transport of calcium.</text>
</comment>
<evidence type="ECO:0000256" key="1">
    <source>
        <dbReference type="ARBA" id="ARBA00004141"/>
    </source>
</evidence>
<dbReference type="GO" id="GO:0005524">
    <property type="term" value="F:ATP binding"/>
    <property type="evidence" value="ECO:0007669"/>
    <property type="project" value="UniProtKB-KW"/>
</dbReference>
<dbReference type="Gene3D" id="3.40.50.1000">
    <property type="entry name" value="HAD superfamily/HAD-like"/>
    <property type="match status" value="1"/>
</dbReference>
<sequence>MDYASVFLARTGSVSLTLPQKRWRIALTVIITCHTLRKQNQYVSIDIPSKSFLLLKGIDHQPFHHLVKEKRAEDLHELGGASGLIAKLNSDSNNGISSDNDEIRTRKETFGTNTYPKKKPKGFFVHVWEALSDPFLLLLAGCAAVSLGFGIKEHGIKNGWYDGVSIFLAVFLVTVVSAVSNFKQSKRFDKLASECDNITVTVVRESRRQEISIFDVVVGDVVLLNIGDQVPADGVFIEGHSLQVDESSMTGETHPIDISEREPFLTSGVKVVDGYARMLVTAVGTDTEWGEMMKTITHDNNEATPLQERLQGLTSNIGKIGITVAALVFTVLTIRYFTGSTKDENGVREFDKHKVSVNNIISGLVNIFQQAVTIIVVAIPEGLPLAVNLTLAFSMKRMMKDNALVRNLSACETMGSVTTICTDKTGTLTLNRMTVTQFWVGKELVKTKGVVESVDTRVISLLCQGVGLNTTGSVYQNNSLSVPEISGSPTEKALLYWAVSSLGMDTDALKRGSKVVHVEAFNSEKKRSGVLISENANRKFVAHWKGAAEMILARCTSYYDNDGSVYNMDFDQKSHFERIIEDMAASSLRCIAFACKNVEEMAQTNEGEPPKIDDEGLVLLGLVGLKDPCRPEVKAAIEACKRAGVTVKMVTGDNVFTARAIAKECGIISENSEVDVVVEGQEFRNCSPDKQLEIADKIRVMARSSPFDKLLLVQCLKKKGHVVAVTGDGTNDAPALKEADVGLSMGIQGTEVAKESSDIVILDDNFNTVVTVMSWGRCVYNNIQKFIQFQLTVNVAALVINFISVVVSGKVPLTTVQLLWVNLIMDTMGALALATDRPTKELMKRKPVGRTEPLITRVMWRNLLPQALFQVVVLLVFQFKGQQMFDVTEKVNNTIIFNTFVFCQVFNEFNSRKLEKKNVFEGILRNKMFLAIIVVTILLQVLMVEVLRRFAGTQMLNWEQWSICVGIAAITWPLGWLIKFIPVNKKPFRRMLPRWRSYMHAHVGTL</sequence>
<dbReference type="Pfam" id="PF00689">
    <property type="entry name" value="Cation_ATPase_C"/>
    <property type="match status" value="1"/>
</dbReference>
<feature type="transmembrane region" description="Helical" evidence="19">
    <location>
        <begin position="367"/>
        <end position="391"/>
    </location>
</feature>
<comment type="caution">
    <text evidence="19">Lacks conserved residue(s) required for the propagation of feature annotation.</text>
</comment>
<dbReference type="SUPFAM" id="SSF81660">
    <property type="entry name" value="Metal cation-transporting ATPase, ATP-binding domain N"/>
    <property type="match status" value="1"/>
</dbReference>
<evidence type="ECO:0000256" key="10">
    <source>
        <dbReference type="ARBA" id="ARBA00022842"/>
    </source>
</evidence>
<dbReference type="GO" id="GO:0005516">
    <property type="term" value="F:calmodulin binding"/>
    <property type="evidence" value="ECO:0007669"/>
    <property type="project" value="UniProtKB-KW"/>
</dbReference>
<dbReference type="AlphaFoldDB" id="A0A833QVE3"/>
<keyword evidence="8 19" id="KW-0106">Calcium</keyword>
<organism evidence="21 22">
    <name type="scientific">Carex littledalei</name>
    <dbReference type="NCBI Taxonomy" id="544730"/>
    <lineage>
        <taxon>Eukaryota</taxon>
        <taxon>Viridiplantae</taxon>
        <taxon>Streptophyta</taxon>
        <taxon>Embryophyta</taxon>
        <taxon>Tracheophyta</taxon>
        <taxon>Spermatophyta</taxon>
        <taxon>Magnoliopsida</taxon>
        <taxon>Liliopsida</taxon>
        <taxon>Poales</taxon>
        <taxon>Cyperaceae</taxon>
        <taxon>Cyperoideae</taxon>
        <taxon>Cariceae</taxon>
        <taxon>Carex</taxon>
        <taxon>Carex subgen. Euthyceras</taxon>
    </lineage>
</organism>
<dbReference type="InterPro" id="IPR006068">
    <property type="entry name" value="ATPase_P-typ_cation-transptr_C"/>
</dbReference>
<keyword evidence="4 19" id="KW-0109">Calcium transport</keyword>
<dbReference type="SUPFAM" id="SSF81665">
    <property type="entry name" value="Calcium ATPase, transmembrane domain M"/>
    <property type="match status" value="1"/>
</dbReference>
<dbReference type="PROSITE" id="PS00154">
    <property type="entry name" value="ATPASE_E1_E2"/>
    <property type="match status" value="1"/>
</dbReference>
<evidence type="ECO:0000313" key="22">
    <source>
        <dbReference type="Proteomes" id="UP000623129"/>
    </source>
</evidence>
<keyword evidence="15 19" id="KW-0406">Ion transport</keyword>
<evidence type="ECO:0000313" key="21">
    <source>
        <dbReference type="EMBL" id="KAF3326297.1"/>
    </source>
</evidence>
<dbReference type="GO" id="GO:0005886">
    <property type="term" value="C:plasma membrane"/>
    <property type="evidence" value="ECO:0007669"/>
    <property type="project" value="TreeGrafter"/>
</dbReference>
<dbReference type="InterPro" id="IPR036412">
    <property type="entry name" value="HAD-like_sf"/>
</dbReference>
<evidence type="ECO:0000256" key="2">
    <source>
        <dbReference type="ARBA" id="ARBA00006124"/>
    </source>
</evidence>
<dbReference type="SMART" id="SM00831">
    <property type="entry name" value="Cation_ATPase_N"/>
    <property type="match status" value="1"/>
</dbReference>
<keyword evidence="10" id="KW-0460">Magnesium</keyword>
<dbReference type="FunFam" id="3.40.1110.10:FF:000013">
    <property type="entry name" value="Calcium-transporting ATPase"/>
    <property type="match status" value="1"/>
</dbReference>
<dbReference type="SFLD" id="SFLDG00002">
    <property type="entry name" value="C1.7:_P-type_atpase_like"/>
    <property type="match status" value="1"/>
</dbReference>
<keyword evidence="6" id="KW-0479">Metal-binding</keyword>
<feature type="transmembrane region" description="Helical" evidence="19">
    <location>
        <begin position="317"/>
        <end position="337"/>
    </location>
</feature>
<dbReference type="FunFam" id="3.40.50.1000:FF:000018">
    <property type="entry name" value="Calcium-transporting ATPase"/>
    <property type="match status" value="1"/>
</dbReference>
<keyword evidence="7 19" id="KW-0547">Nucleotide-binding</keyword>
<feature type="transmembrane region" description="Helical" evidence="19">
    <location>
        <begin position="786"/>
        <end position="807"/>
    </location>
</feature>
<evidence type="ECO:0000256" key="6">
    <source>
        <dbReference type="ARBA" id="ARBA00022723"/>
    </source>
</evidence>
<feature type="transmembrane region" description="Helical" evidence="19">
    <location>
        <begin position="127"/>
        <end position="151"/>
    </location>
</feature>
<evidence type="ECO:0000256" key="9">
    <source>
        <dbReference type="ARBA" id="ARBA00022840"/>
    </source>
</evidence>
<dbReference type="GO" id="GO:0016887">
    <property type="term" value="F:ATP hydrolysis activity"/>
    <property type="evidence" value="ECO:0007669"/>
    <property type="project" value="InterPro"/>
</dbReference>
<dbReference type="Pfam" id="PF00122">
    <property type="entry name" value="E1-E2_ATPase"/>
    <property type="match status" value="1"/>
</dbReference>
<keyword evidence="5 19" id="KW-0812">Transmembrane</keyword>
<dbReference type="PRINTS" id="PR00121">
    <property type="entry name" value="NAKATPASE"/>
</dbReference>
<comment type="similarity">
    <text evidence="2 19">Belongs to the cation transport ATPase (P-type) (TC 3.A.3) family. Type IIB subfamily.</text>
</comment>
<evidence type="ECO:0000256" key="13">
    <source>
        <dbReference type="ARBA" id="ARBA00022989"/>
    </source>
</evidence>
<dbReference type="FunFam" id="1.20.1110.10:FF:000097">
    <property type="entry name" value="Calcium-transporting ATPase 9 plasma membrane-type"/>
    <property type="match status" value="1"/>
</dbReference>
<evidence type="ECO:0000256" key="8">
    <source>
        <dbReference type="ARBA" id="ARBA00022837"/>
    </source>
</evidence>
<dbReference type="InterPro" id="IPR006408">
    <property type="entry name" value="P-type_ATPase_IIB"/>
</dbReference>
<feature type="domain" description="Cation-transporting P-type ATPase N-terminal" evidence="20">
    <location>
        <begin position="74"/>
        <end position="151"/>
    </location>
</feature>
<comment type="catalytic activity">
    <reaction evidence="17 19">
        <text>Ca(2+)(in) + ATP + H2O = Ca(2+)(out) + ADP + phosphate + H(+)</text>
        <dbReference type="Rhea" id="RHEA:18105"/>
        <dbReference type="ChEBI" id="CHEBI:15377"/>
        <dbReference type="ChEBI" id="CHEBI:15378"/>
        <dbReference type="ChEBI" id="CHEBI:29108"/>
        <dbReference type="ChEBI" id="CHEBI:30616"/>
        <dbReference type="ChEBI" id="CHEBI:43474"/>
        <dbReference type="ChEBI" id="CHEBI:456216"/>
        <dbReference type="EC" id="7.2.2.10"/>
    </reaction>
</comment>
<dbReference type="Gene3D" id="2.70.150.10">
    <property type="entry name" value="Calcium-transporting ATPase, cytoplasmic transduction domain A"/>
    <property type="match status" value="1"/>
</dbReference>
<keyword evidence="16 19" id="KW-0472">Membrane</keyword>
<feature type="transmembrane region" description="Helical" evidence="19">
    <location>
        <begin position="819"/>
        <end position="837"/>
    </location>
</feature>
<dbReference type="Gene3D" id="3.40.1110.10">
    <property type="entry name" value="Calcium-transporting ATPase, cytoplasmic domain N"/>
    <property type="match status" value="1"/>
</dbReference>
<reference evidence="21" key="1">
    <citation type="submission" date="2020-01" db="EMBL/GenBank/DDBJ databases">
        <title>Genome sequence of Kobresia littledalei, the first chromosome-level genome in the family Cyperaceae.</title>
        <authorList>
            <person name="Qu G."/>
        </authorList>
    </citation>
    <scope>NUCLEOTIDE SEQUENCE</scope>
    <source>
        <strain evidence="21">C.B.Clarke</strain>
        <tissue evidence="21">Leaf</tissue>
    </source>
</reference>
<dbReference type="OrthoDB" id="3352408at2759"/>
<feature type="transmembrane region" description="Helical" evidence="19">
    <location>
        <begin position="928"/>
        <end position="948"/>
    </location>
</feature>
<protein>
    <recommendedName>
        <fullName evidence="19">Calcium-transporting ATPase</fullName>
        <ecNumber evidence="19">7.2.2.10</ecNumber>
    </recommendedName>
</protein>
<dbReference type="GO" id="GO:0005388">
    <property type="term" value="F:P-type calcium transporter activity"/>
    <property type="evidence" value="ECO:0007669"/>
    <property type="project" value="UniProtKB-EC"/>
</dbReference>
<dbReference type="PANTHER" id="PTHR24093:SF434">
    <property type="entry name" value="CALCIUM-TRANSPORTING ATPASE 13, PLASMA MEMBRANE-TYPE-RELATED"/>
    <property type="match status" value="1"/>
</dbReference>
<feature type="transmembrane region" description="Helical" evidence="19">
    <location>
        <begin position="163"/>
        <end position="182"/>
    </location>
</feature>
<dbReference type="EC" id="7.2.2.10" evidence="19"/>
<dbReference type="NCBIfam" id="TIGR01494">
    <property type="entry name" value="ATPase_P-type"/>
    <property type="match status" value="3"/>
</dbReference>
<keyword evidence="3 19" id="KW-0813">Transport</keyword>
<dbReference type="GO" id="GO:0046872">
    <property type="term" value="F:metal ion binding"/>
    <property type="evidence" value="ECO:0007669"/>
    <property type="project" value="UniProtKB-KW"/>
</dbReference>
<dbReference type="InterPro" id="IPR023299">
    <property type="entry name" value="ATPase_P-typ_cyto_dom_N"/>
</dbReference>
<dbReference type="FunFam" id="2.70.150.10:FF:000006">
    <property type="entry name" value="Calcium-transporting ATPase"/>
    <property type="match status" value="1"/>
</dbReference>
<keyword evidence="9 19" id="KW-0067">ATP-binding</keyword>
<evidence type="ECO:0000256" key="4">
    <source>
        <dbReference type="ARBA" id="ARBA00022568"/>
    </source>
</evidence>